<dbReference type="PANTHER" id="PTHR42731:SF1">
    <property type="entry name" value="RADICAL SAM DOMAIN PROTEIN"/>
    <property type="match status" value="1"/>
</dbReference>
<reference evidence="2" key="1">
    <citation type="journal article" date="2014" name="Front. Microbiol.">
        <title>High frequency of phylogenetically diverse reductive dehalogenase-homologous genes in deep subseafloor sedimentary metagenomes.</title>
        <authorList>
            <person name="Kawai M."/>
            <person name="Futagami T."/>
            <person name="Toyoda A."/>
            <person name="Takaki Y."/>
            <person name="Nishi S."/>
            <person name="Hori S."/>
            <person name="Arai W."/>
            <person name="Tsubouchi T."/>
            <person name="Morono Y."/>
            <person name="Uchiyama I."/>
            <person name="Ito T."/>
            <person name="Fujiyama A."/>
            <person name="Inagaki F."/>
            <person name="Takami H."/>
        </authorList>
    </citation>
    <scope>NUCLEOTIDE SEQUENCE</scope>
    <source>
        <strain evidence="2">Expedition CK06-06</strain>
    </source>
</reference>
<protein>
    <recommendedName>
        <fullName evidence="1">Radical SAM domain-containing protein</fullName>
    </recommendedName>
</protein>
<dbReference type="EMBL" id="BARU01035354">
    <property type="protein sequence ID" value="GAH79709.1"/>
    <property type="molecule type" value="Genomic_DNA"/>
</dbReference>
<dbReference type="Pfam" id="PF19864">
    <property type="entry name" value="Radical_SAM_N2"/>
    <property type="match status" value="1"/>
</dbReference>
<proteinExistence type="predicted"/>
<dbReference type="AlphaFoldDB" id="X1JN63"/>
<feature type="non-terminal residue" evidence="2">
    <location>
        <position position="135"/>
    </location>
</feature>
<accession>X1JN63</accession>
<dbReference type="PANTHER" id="PTHR42731">
    <property type="entry name" value="SLL1084 PROTEIN"/>
    <property type="match status" value="1"/>
</dbReference>
<gene>
    <name evidence="2" type="ORF">S03H2_55361</name>
</gene>
<evidence type="ECO:0000313" key="2">
    <source>
        <dbReference type="EMBL" id="GAH79709.1"/>
    </source>
</evidence>
<comment type="caution">
    <text evidence="2">The sequence shown here is derived from an EMBL/GenBank/DDBJ whole genome shotgun (WGS) entry which is preliminary data.</text>
</comment>
<organism evidence="2">
    <name type="scientific">marine sediment metagenome</name>
    <dbReference type="NCBI Taxonomy" id="412755"/>
    <lineage>
        <taxon>unclassified sequences</taxon>
        <taxon>metagenomes</taxon>
        <taxon>ecological metagenomes</taxon>
    </lineage>
</organism>
<dbReference type="InterPro" id="IPR045784">
    <property type="entry name" value="Radical_SAM_N2"/>
</dbReference>
<evidence type="ECO:0000259" key="1">
    <source>
        <dbReference type="Pfam" id="PF19864"/>
    </source>
</evidence>
<name>X1JN63_9ZZZZ</name>
<feature type="domain" description="Radical SAM" evidence="1">
    <location>
        <begin position="56"/>
        <end position="135"/>
    </location>
</feature>
<sequence>MDIKKILFEELLDKVEKPGRYTGKEFNEIIKEVDTSTVKIALAFPDLYEIGMSYLGFKILYEIINKRDDALAERVFSPAVDMEKLLRERQIPVFSLETYRPLNSFDIVGFTIQHELCYSNILNLLELGRIPLRSE</sequence>